<gene>
    <name evidence="2" type="ORF">VitviT2T_016098</name>
</gene>
<name>A0ABY9CPV8_VITVI</name>
<reference evidence="2 3" key="1">
    <citation type="journal article" date="2023" name="Hortic Res">
        <title>The complete reference genome for grapevine (Vitis vinifera L.) genetics and breeding.</title>
        <authorList>
            <person name="Shi X."/>
            <person name="Cao S."/>
            <person name="Wang X."/>
            <person name="Huang S."/>
            <person name="Wang Y."/>
            <person name="Liu Z."/>
            <person name="Liu W."/>
            <person name="Leng X."/>
            <person name="Peng Y."/>
            <person name="Wang N."/>
            <person name="Wang Y."/>
            <person name="Ma Z."/>
            <person name="Xu X."/>
            <person name="Zhang F."/>
            <person name="Xue H."/>
            <person name="Zhong H."/>
            <person name="Wang Y."/>
            <person name="Zhang K."/>
            <person name="Velt A."/>
            <person name="Avia K."/>
            <person name="Holtgrawe D."/>
            <person name="Grimplet J."/>
            <person name="Matus J.T."/>
            <person name="Ware D."/>
            <person name="Wu X."/>
            <person name="Wang H."/>
            <person name="Liu C."/>
            <person name="Fang Y."/>
            <person name="Rustenholz C."/>
            <person name="Cheng Z."/>
            <person name="Xiao H."/>
            <person name="Zhou Y."/>
        </authorList>
    </citation>
    <scope>NUCLEOTIDE SEQUENCE [LARGE SCALE GENOMIC DNA]</scope>
    <source>
        <strain evidence="3">cv. Pinot noir / PN40024</strain>
        <tissue evidence="2">Leaf</tissue>
    </source>
</reference>
<dbReference type="Pfam" id="PF05659">
    <property type="entry name" value="RPW8"/>
    <property type="match status" value="1"/>
</dbReference>
<dbReference type="InterPro" id="IPR008808">
    <property type="entry name" value="Powdery_mildew-R_dom"/>
</dbReference>
<keyword evidence="3" id="KW-1185">Reference proteome</keyword>
<dbReference type="Proteomes" id="UP001227230">
    <property type="component" value="Chromosome 10"/>
</dbReference>
<evidence type="ECO:0000313" key="2">
    <source>
        <dbReference type="EMBL" id="WJZ97497.1"/>
    </source>
</evidence>
<evidence type="ECO:0000259" key="1">
    <source>
        <dbReference type="Pfam" id="PF05659"/>
    </source>
</evidence>
<organism evidence="2 3">
    <name type="scientific">Vitis vinifera</name>
    <name type="common">Grape</name>
    <dbReference type="NCBI Taxonomy" id="29760"/>
    <lineage>
        <taxon>Eukaryota</taxon>
        <taxon>Viridiplantae</taxon>
        <taxon>Streptophyta</taxon>
        <taxon>Embryophyta</taxon>
        <taxon>Tracheophyta</taxon>
        <taxon>Spermatophyta</taxon>
        <taxon>Magnoliopsida</taxon>
        <taxon>eudicotyledons</taxon>
        <taxon>Gunneridae</taxon>
        <taxon>Pentapetalae</taxon>
        <taxon>rosids</taxon>
        <taxon>Vitales</taxon>
        <taxon>Vitaceae</taxon>
        <taxon>Viteae</taxon>
        <taxon>Vitis</taxon>
    </lineage>
</organism>
<evidence type="ECO:0000313" key="3">
    <source>
        <dbReference type="Proteomes" id="UP001227230"/>
    </source>
</evidence>
<sequence>MEFLGEAVLEKVIGELIKPIFDVGKKAASFDEILKQVRSILKLIEPIVHEIRKRDHPKQESEKQLIQLYEEGDKLIQKYYRAHWSINKWKYKGKITAFYQSLIFLFKFRMPLEQFNTIREILALLQSQLKYGTGEVSGQIGYLGSGDCYAPEPPDFTVGLDVPLRQVKELLVKESVVVVSAPGGCGKTTLVQKLCQDADVKGIQLCLFFCVPNLGEDPPPVGNGTFFLTRPTIVSFFGFLILITA</sequence>
<protein>
    <recommendedName>
        <fullName evidence="1">RPW8 domain-containing protein</fullName>
    </recommendedName>
</protein>
<accession>A0ABY9CPV8</accession>
<proteinExistence type="predicted"/>
<dbReference type="Gene3D" id="3.40.50.300">
    <property type="entry name" value="P-loop containing nucleotide triphosphate hydrolases"/>
    <property type="match status" value="1"/>
</dbReference>
<feature type="domain" description="RPW8" evidence="1">
    <location>
        <begin position="2"/>
        <end position="127"/>
    </location>
</feature>
<dbReference type="InterPro" id="IPR027417">
    <property type="entry name" value="P-loop_NTPase"/>
</dbReference>
<dbReference type="EMBL" id="CP126657">
    <property type="protein sequence ID" value="WJZ97497.1"/>
    <property type="molecule type" value="Genomic_DNA"/>
</dbReference>
<dbReference type="SUPFAM" id="SSF52540">
    <property type="entry name" value="P-loop containing nucleoside triphosphate hydrolases"/>
    <property type="match status" value="1"/>
</dbReference>